<dbReference type="GO" id="GO:0005524">
    <property type="term" value="F:ATP binding"/>
    <property type="evidence" value="ECO:0007669"/>
    <property type="project" value="UniProtKB-KW"/>
</dbReference>
<keyword evidence="3" id="KW-0067">ATP-binding</keyword>
<evidence type="ECO:0000256" key="2">
    <source>
        <dbReference type="ARBA" id="ARBA00022801"/>
    </source>
</evidence>
<keyword evidence="2 5" id="KW-0378">Hydrolase</keyword>
<protein>
    <submittedName>
        <fullName evidence="5">Allophanate hydrolase</fullName>
    </submittedName>
</protein>
<dbReference type="KEGG" id="frf:LO80_06590"/>
<dbReference type="HOGENOM" id="CLU_020207_1_1_6"/>
<dbReference type="eggNOG" id="COG2049">
    <property type="taxonomic scope" value="Bacteria"/>
</dbReference>
<dbReference type="RefSeq" id="WP_040009759.1">
    <property type="nucleotide sequence ID" value="NZ_CP009574.1"/>
</dbReference>
<dbReference type="EMBL" id="CP009574">
    <property type="protein sequence ID" value="AIT09662.1"/>
    <property type="molecule type" value="Genomic_DNA"/>
</dbReference>
<reference evidence="5 6" key="1">
    <citation type="submission" date="2014-10" db="EMBL/GenBank/DDBJ databases">
        <title>Whole genome sequence of Francisella endociliophora strain FSC1006, isolated from a laboratory culture of the marine ciliate Euplotes raikovi.</title>
        <authorList>
            <person name="Granberg M."/>
            <person name="Backman S."/>
            <person name="Lundmark E."/>
            <person name="Nilsson E."/>
            <person name="Karlsson E."/>
            <person name="Thelaus J."/>
            <person name="Ohrman C."/>
            <person name="Larkeryd A."/>
            <person name="Stenberg P."/>
        </authorList>
    </citation>
    <scope>NUCLEOTIDE SEQUENCE [LARGE SCALE GENOMIC DNA]</scope>
    <source>
        <strain evidence="5 6">FSC1006</strain>
    </source>
</reference>
<evidence type="ECO:0000313" key="6">
    <source>
        <dbReference type="Proteomes" id="UP000029672"/>
    </source>
</evidence>
<sequence length="205" mass="23509">MEYHFLNESCFIYKVSDRLCLEDNLVVLSIYKEIIKDSEFCSKYQIFDIVPTYNSIAFHFDYDDLSSLKEAILTRIKIVDYSQQLEPKTHYIAVKYNGEDLQKASGILGLSESEIIKRHTQVEYHIAMLGFKPYFPYLLGLDKSINLPRLATPRNRIPAGSIGIGGSQTTIFPEQSPSGWNIIGHSDFRDFKSFCAGDKIIFKEI</sequence>
<gene>
    <name evidence="5" type="ORF">LO80_06590</name>
</gene>
<dbReference type="Pfam" id="PF02682">
    <property type="entry name" value="CT_C_D"/>
    <property type="match status" value="1"/>
</dbReference>
<keyword evidence="1" id="KW-0547">Nucleotide-binding</keyword>
<dbReference type="Proteomes" id="UP000029672">
    <property type="component" value="Chromosome"/>
</dbReference>
<dbReference type="InterPro" id="IPR010016">
    <property type="entry name" value="PxpB"/>
</dbReference>
<evidence type="ECO:0000313" key="5">
    <source>
        <dbReference type="EMBL" id="AIT09662.1"/>
    </source>
</evidence>
<keyword evidence="6" id="KW-1185">Reference proteome</keyword>
<dbReference type="PANTHER" id="PTHR34698:SF2">
    <property type="entry name" value="5-OXOPROLINASE SUBUNIT B"/>
    <property type="match status" value="1"/>
</dbReference>
<evidence type="ECO:0000256" key="1">
    <source>
        <dbReference type="ARBA" id="ARBA00022741"/>
    </source>
</evidence>
<dbReference type="SUPFAM" id="SSF50891">
    <property type="entry name" value="Cyclophilin-like"/>
    <property type="match status" value="1"/>
</dbReference>
<dbReference type="InterPro" id="IPR003833">
    <property type="entry name" value="CT_C_D"/>
</dbReference>
<dbReference type="InterPro" id="IPR029000">
    <property type="entry name" value="Cyclophilin-like_dom_sf"/>
</dbReference>
<organism evidence="5 6">
    <name type="scientific">Candidatus Francisella endociliophora</name>
    <dbReference type="NCBI Taxonomy" id="653937"/>
    <lineage>
        <taxon>Bacteria</taxon>
        <taxon>Pseudomonadati</taxon>
        <taxon>Pseudomonadota</taxon>
        <taxon>Gammaproteobacteria</taxon>
        <taxon>Thiotrichales</taxon>
        <taxon>Francisellaceae</taxon>
        <taxon>Francisella</taxon>
    </lineage>
</organism>
<evidence type="ECO:0000259" key="4">
    <source>
        <dbReference type="SMART" id="SM00796"/>
    </source>
</evidence>
<name>A0A097EQ19_9GAMM</name>
<evidence type="ECO:0000256" key="3">
    <source>
        <dbReference type="ARBA" id="ARBA00022840"/>
    </source>
</evidence>
<dbReference type="OrthoDB" id="9778567at2"/>
<accession>A0A097EQ19</accession>
<dbReference type="SMART" id="SM00796">
    <property type="entry name" value="AHS1"/>
    <property type="match status" value="1"/>
</dbReference>
<dbReference type="STRING" id="1547445.LO80_06590"/>
<dbReference type="GO" id="GO:0016787">
    <property type="term" value="F:hydrolase activity"/>
    <property type="evidence" value="ECO:0007669"/>
    <property type="project" value="UniProtKB-KW"/>
</dbReference>
<dbReference type="PANTHER" id="PTHR34698">
    <property type="entry name" value="5-OXOPROLINASE SUBUNIT B"/>
    <property type="match status" value="1"/>
</dbReference>
<proteinExistence type="predicted"/>
<dbReference type="Gene3D" id="2.40.100.10">
    <property type="entry name" value="Cyclophilin-like"/>
    <property type="match status" value="1"/>
</dbReference>
<dbReference type="AlphaFoldDB" id="A0A097EQ19"/>
<feature type="domain" description="Carboxyltransferase" evidence="4">
    <location>
        <begin position="1"/>
        <end position="195"/>
    </location>
</feature>